<dbReference type="RefSeq" id="WP_184665501.1">
    <property type="nucleotide sequence ID" value="NZ_JACHHB010000025.1"/>
</dbReference>
<sequence>MSKDIEVILRDLDFVTAALIFTGQITIGGVFIQTESSFALSFSGPITGISRVESKPRRPIVDASLDIVHFLVALLLISDRVNVVGTFIASGRFTIVVGGPPFGGDKRQASDVERMVYDFKEYLQKDN</sequence>
<gene>
    <name evidence="2" type="ORF">HNQ41_003331</name>
</gene>
<keyword evidence="3" id="KW-1185">Reference proteome</keyword>
<evidence type="ECO:0000256" key="1">
    <source>
        <dbReference type="SAM" id="Phobius"/>
    </source>
</evidence>
<dbReference type="Proteomes" id="UP000551878">
    <property type="component" value="Unassembled WGS sequence"/>
</dbReference>
<keyword evidence="1" id="KW-0472">Membrane</keyword>
<organism evidence="2 3">
    <name type="scientific">Texcoconibacillus texcoconensis</name>
    <dbReference type="NCBI Taxonomy" id="1095777"/>
    <lineage>
        <taxon>Bacteria</taxon>
        <taxon>Bacillati</taxon>
        <taxon>Bacillota</taxon>
        <taxon>Bacilli</taxon>
        <taxon>Bacillales</taxon>
        <taxon>Bacillaceae</taxon>
        <taxon>Texcoconibacillus</taxon>
    </lineage>
</organism>
<evidence type="ECO:0000313" key="2">
    <source>
        <dbReference type="EMBL" id="MBB5175101.1"/>
    </source>
</evidence>
<comment type="caution">
    <text evidence="2">The sequence shown here is derived from an EMBL/GenBank/DDBJ whole genome shotgun (WGS) entry which is preliminary data.</text>
</comment>
<keyword evidence="1" id="KW-1133">Transmembrane helix</keyword>
<accession>A0A840QV07</accession>
<evidence type="ECO:0000313" key="3">
    <source>
        <dbReference type="Proteomes" id="UP000551878"/>
    </source>
</evidence>
<protein>
    <submittedName>
        <fullName evidence="2">Uncharacterized protein</fullName>
    </submittedName>
</protein>
<reference evidence="2 3" key="1">
    <citation type="submission" date="2020-08" db="EMBL/GenBank/DDBJ databases">
        <title>Genomic Encyclopedia of Type Strains, Phase IV (KMG-IV): sequencing the most valuable type-strain genomes for metagenomic binning, comparative biology and taxonomic classification.</title>
        <authorList>
            <person name="Goeker M."/>
        </authorList>
    </citation>
    <scope>NUCLEOTIDE SEQUENCE [LARGE SCALE GENOMIC DNA]</scope>
    <source>
        <strain evidence="2 3">DSM 24696</strain>
    </source>
</reference>
<keyword evidence="1" id="KW-0812">Transmembrane</keyword>
<dbReference type="AlphaFoldDB" id="A0A840QV07"/>
<feature type="transmembrane region" description="Helical" evidence="1">
    <location>
        <begin position="12"/>
        <end position="32"/>
    </location>
</feature>
<proteinExistence type="predicted"/>
<dbReference type="EMBL" id="JACHHB010000025">
    <property type="protein sequence ID" value="MBB5175101.1"/>
    <property type="molecule type" value="Genomic_DNA"/>
</dbReference>
<name>A0A840QV07_9BACI</name>